<dbReference type="SUPFAM" id="SSF52317">
    <property type="entry name" value="Class I glutamine amidotransferase-like"/>
    <property type="match status" value="1"/>
</dbReference>
<protein>
    <submittedName>
        <fullName evidence="2">GMP synthase-Glutamine amidotransferase domain</fullName>
    </submittedName>
</protein>
<dbReference type="PANTHER" id="PTHR42695">
    <property type="entry name" value="GLUTAMINE AMIDOTRANSFERASE YLR126C-RELATED"/>
    <property type="match status" value="1"/>
</dbReference>
<dbReference type="CDD" id="cd01741">
    <property type="entry name" value="GATase1_1"/>
    <property type="match status" value="1"/>
</dbReference>
<proteinExistence type="predicted"/>
<dbReference type="InterPro" id="IPR029062">
    <property type="entry name" value="Class_I_gatase-like"/>
</dbReference>
<dbReference type="GO" id="GO:0016740">
    <property type="term" value="F:transferase activity"/>
    <property type="evidence" value="ECO:0007669"/>
    <property type="project" value="UniProtKB-KW"/>
</dbReference>
<dbReference type="Gene3D" id="3.40.50.880">
    <property type="match status" value="1"/>
</dbReference>
<dbReference type="EMBL" id="HE663493">
    <property type="protein sequence ID" value="CCG08298.1"/>
    <property type="molecule type" value="Genomic_DNA"/>
</dbReference>
<gene>
    <name evidence="2" type="ORF">RSPPHO_01672</name>
</gene>
<dbReference type="PANTHER" id="PTHR42695:SF5">
    <property type="entry name" value="GLUTAMINE AMIDOTRANSFERASE YLR126C-RELATED"/>
    <property type="match status" value="1"/>
</dbReference>
<dbReference type="AlphaFoldDB" id="H6SJY3"/>
<feature type="domain" description="Glutamine amidotransferase" evidence="1">
    <location>
        <begin position="44"/>
        <end position="198"/>
    </location>
</feature>
<dbReference type="PROSITE" id="PS51273">
    <property type="entry name" value="GATASE_TYPE_1"/>
    <property type="match status" value="1"/>
</dbReference>
<dbReference type="KEGG" id="rpm:RSPPHO_01672"/>
<organism evidence="2 3">
    <name type="scientific">Pararhodospirillum photometricum DSM 122</name>
    <dbReference type="NCBI Taxonomy" id="1150469"/>
    <lineage>
        <taxon>Bacteria</taxon>
        <taxon>Pseudomonadati</taxon>
        <taxon>Pseudomonadota</taxon>
        <taxon>Alphaproteobacteria</taxon>
        <taxon>Rhodospirillales</taxon>
        <taxon>Rhodospirillaceae</taxon>
        <taxon>Pararhodospirillum</taxon>
    </lineage>
</organism>
<dbReference type="GO" id="GO:0005829">
    <property type="term" value="C:cytosol"/>
    <property type="evidence" value="ECO:0007669"/>
    <property type="project" value="TreeGrafter"/>
</dbReference>
<dbReference type="InterPro" id="IPR017926">
    <property type="entry name" value="GATASE"/>
</dbReference>
<accession>H6SJY3</accession>
<reference evidence="2 3" key="1">
    <citation type="submission" date="2012-02" db="EMBL/GenBank/DDBJ databases">
        <title>Shotgun genome sequence of Phaeospirillum photometricum DSM 122.</title>
        <authorList>
            <person name="Duquesne K."/>
            <person name="Sturgis J."/>
        </authorList>
    </citation>
    <scope>NUCLEOTIDE SEQUENCE [LARGE SCALE GENOMIC DNA]</scope>
    <source>
        <strain evidence="3">DSM122</strain>
    </source>
</reference>
<evidence type="ECO:0000259" key="1">
    <source>
        <dbReference type="Pfam" id="PF00117"/>
    </source>
</evidence>
<keyword evidence="3" id="KW-1185">Reference proteome</keyword>
<dbReference type="HOGENOM" id="CLU_054974_3_2_5"/>
<dbReference type="Pfam" id="PF00117">
    <property type="entry name" value="GATase"/>
    <property type="match status" value="1"/>
</dbReference>
<dbReference type="InterPro" id="IPR044992">
    <property type="entry name" value="ChyE-like"/>
</dbReference>
<dbReference type="eggNOG" id="COG0518">
    <property type="taxonomic scope" value="Bacteria"/>
</dbReference>
<dbReference type="Proteomes" id="UP000033220">
    <property type="component" value="Chromosome DSM 122"/>
</dbReference>
<sequence length="254" mass="27345">MLSPAVLVNKGSDPMRILVLQHLDVEHPGSFREFWAEHGHDWTAVELDAGEAIPDLSPFDLMVVMGGPMDVWQEAEHPWLVPEKAAIRTWVQEMGRPYLGICLGHQLLAVALGGEVGLMAAPEVGFAQVNLTEAGATDPLLGGFGPTYSVFQWHGAEVKRLPEGAVALAANAACPVQAMRWGRHAYGLQYHVEITPTTVPEWQAIPAYAESLKTALGPVAAAALEGEVAARLPHFNAMARRLDDGLRALITTAP</sequence>
<evidence type="ECO:0000313" key="3">
    <source>
        <dbReference type="Proteomes" id="UP000033220"/>
    </source>
</evidence>
<keyword evidence="2" id="KW-0808">Transferase</keyword>
<evidence type="ECO:0000313" key="2">
    <source>
        <dbReference type="EMBL" id="CCG08298.1"/>
    </source>
</evidence>
<dbReference type="STRING" id="1150469.RSPPHO_01672"/>
<name>H6SJY3_PARPM</name>
<dbReference type="PATRIC" id="fig|1150469.3.peg.1885"/>
<keyword evidence="2" id="KW-0315">Glutamine amidotransferase</keyword>